<dbReference type="RefSeq" id="WP_074566640.1">
    <property type="nucleotide sequence ID" value="NZ_FNGX01000002.1"/>
</dbReference>
<evidence type="ECO:0000256" key="1">
    <source>
        <dbReference type="SAM" id="Coils"/>
    </source>
</evidence>
<evidence type="ECO:0000313" key="3">
    <source>
        <dbReference type="EMBL" id="SDL48263.1"/>
    </source>
</evidence>
<dbReference type="Proteomes" id="UP000183162">
    <property type="component" value="Unassembled WGS sequence"/>
</dbReference>
<dbReference type="Pfam" id="PF06810">
    <property type="entry name" value="Phage_scaffold"/>
    <property type="match status" value="1"/>
</dbReference>
<accession>A0A1G9KFW4</accession>
<reference evidence="3 4" key="1">
    <citation type="submission" date="2016-10" db="EMBL/GenBank/DDBJ databases">
        <authorList>
            <person name="de Groot N.N."/>
        </authorList>
    </citation>
    <scope>NUCLEOTIDE SEQUENCE [LARGE SCALE GENOMIC DNA]</scope>
    <source>
        <strain evidence="3 4">Sb09</strain>
    </source>
</reference>
<dbReference type="OrthoDB" id="2365850at2"/>
<name>A0A1G9KFW4_STREI</name>
<evidence type="ECO:0000256" key="2">
    <source>
        <dbReference type="SAM" id="MobiDB-lite"/>
    </source>
</evidence>
<dbReference type="InterPro" id="IPR009636">
    <property type="entry name" value="SCAF"/>
</dbReference>
<dbReference type="AlphaFoldDB" id="A0A1G9KFW4"/>
<proteinExistence type="predicted"/>
<evidence type="ECO:0000313" key="4">
    <source>
        <dbReference type="Proteomes" id="UP000183162"/>
    </source>
</evidence>
<organism evidence="3 4">
    <name type="scientific">Streptococcus equinus</name>
    <name type="common">Streptococcus bovis</name>
    <dbReference type="NCBI Taxonomy" id="1335"/>
    <lineage>
        <taxon>Bacteria</taxon>
        <taxon>Bacillati</taxon>
        <taxon>Bacillota</taxon>
        <taxon>Bacilli</taxon>
        <taxon>Lactobacillales</taxon>
        <taxon>Streptococcaceae</taxon>
        <taxon>Streptococcus</taxon>
    </lineage>
</organism>
<protein>
    <submittedName>
        <fullName evidence="3">Phage minor structural protein GP20</fullName>
    </submittedName>
</protein>
<keyword evidence="1" id="KW-0175">Coiled coil</keyword>
<dbReference type="EMBL" id="FNGX01000002">
    <property type="protein sequence ID" value="SDL48263.1"/>
    <property type="molecule type" value="Genomic_DNA"/>
</dbReference>
<sequence>MKREFLQSLELSEEVINQIMAEHGKTVQATQEKLSAAEAQLNEANATLATLKKNNKDNEELQNELKSYKERVETLEQEAKDNARKQTIKDALTAAKGTDVDYLMFKLGDLEVDDEGNVKDLENKIKDLKASLPTFFEQSSEPPKEPEGFTKLGGAKLGGGQPPKETSLESVLANPEMNLTQFLQQQQNK</sequence>
<feature type="region of interest" description="Disordered" evidence="2">
    <location>
        <begin position="136"/>
        <end position="167"/>
    </location>
</feature>
<gene>
    <name evidence="3" type="ORF">SAMN05216400_0808</name>
</gene>
<feature type="coiled-coil region" evidence="1">
    <location>
        <begin position="20"/>
        <end position="85"/>
    </location>
</feature>